<dbReference type="Pfam" id="PF00752">
    <property type="entry name" value="XPG_N"/>
    <property type="match status" value="1"/>
</dbReference>
<dbReference type="GO" id="GO:0005634">
    <property type="term" value="C:nucleus"/>
    <property type="evidence" value="ECO:0007669"/>
    <property type="project" value="UniProtKB-SubCell"/>
</dbReference>
<dbReference type="InterPro" id="IPR044752">
    <property type="entry name" value="PIN-like_EXO1"/>
</dbReference>
<dbReference type="PANTHER" id="PTHR11081">
    <property type="entry name" value="FLAP ENDONUCLEASE FAMILY MEMBER"/>
    <property type="match status" value="1"/>
</dbReference>
<dbReference type="GO" id="GO:0006298">
    <property type="term" value="P:mismatch repair"/>
    <property type="evidence" value="ECO:0007669"/>
    <property type="project" value="TreeGrafter"/>
</dbReference>
<evidence type="ECO:0000256" key="12">
    <source>
        <dbReference type="ARBA" id="ARBA00022842"/>
    </source>
</evidence>
<keyword evidence="16 17" id="KW-0539">Nucleus</keyword>
<evidence type="ECO:0000256" key="3">
    <source>
        <dbReference type="ARBA" id="ARBA00020324"/>
    </source>
</evidence>
<comment type="caution">
    <text evidence="21">The sequence shown here is derived from an EMBL/GenBank/DDBJ whole genome shotgun (WGS) entry which is preliminary data.</text>
</comment>
<dbReference type="GO" id="GO:0003677">
    <property type="term" value="F:DNA binding"/>
    <property type="evidence" value="ECO:0007669"/>
    <property type="project" value="UniProtKB-UniRule"/>
</dbReference>
<evidence type="ECO:0000256" key="11">
    <source>
        <dbReference type="ARBA" id="ARBA00022839"/>
    </source>
</evidence>
<gene>
    <name evidence="21" type="ORF">K0M31_001174</name>
</gene>
<keyword evidence="13 17" id="KW-0267">Excision nuclease</keyword>
<dbReference type="CDD" id="cd09908">
    <property type="entry name" value="H3TH_EXO1"/>
    <property type="match status" value="1"/>
</dbReference>
<dbReference type="CDD" id="cd09857">
    <property type="entry name" value="PIN_EXO1"/>
    <property type="match status" value="1"/>
</dbReference>
<keyword evidence="6 17" id="KW-0479">Metal-binding</keyword>
<dbReference type="FunFam" id="1.10.150.20:FF:000011">
    <property type="entry name" value="exonuclease 1"/>
    <property type="match status" value="1"/>
</dbReference>
<evidence type="ECO:0000256" key="16">
    <source>
        <dbReference type="ARBA" id="ARBA00023242"/>
    </source>
</evidence>
<comment type="cofactor">
    <cofactor evidence="17">
        <name>Mg(2+)</name>
        <dbReference type="ChEBI" id="CHEBI:18420"/>
    </cofactor>
    <text evidence="17">Binds 2 magnesium ions per subunit. They probably participate in the reaction catalyzed by the enzyme. May bind an additional third magnesium ion after substrate binding.</text>
</comment>
<dbReference type="Pfam" id="PF00867">
    <property type="entry name" value="XPG_I"/>
    <property type="match status" value="1"/>
</dbReference>
<dbReference type="GO" id="GO:0035312">
    <property type="term" value="F:5'-3' DNA exonuclease activity"/>
    <property type="evidence" value="ECO:0007669"/>
    <property type="project" value="UniProtKB-UniRule"/>
</dbReference>
<protein>
    <recommendedName>
        <fullName evidence="3 17">Exonuclease 1</fullName>
        <ecNumber evidence="17">3.1.-.-</ecNumber>
    </recommendedName>
</protein>
<evidence type="ECO:0000259" key="19">
    <source>
        <dbReference type="SMART" id="SM00484"/>
    </source>
</evidence>
<dbReference type="EMBL" id="JAHYIQ010000001">
    <property type="protein sequence ID" value="KAK1136628.1"/>
    <property type="molecule type" value="Genomic_DNA"/>
</dbReference>
<dbReference type="InterPro" id="IPR006085">
    <property type="entry name" value="XPG_DNA_repair_N"/>
</dbReference>
<feature type="region of interest" description="Disordered" evidence="18">
    <location>
        <begin position="666"/>
        <end position="686"/>
    </location>
</feature>
<dbReference type="Gene3D" id="3.40.50.1010">
    <property type="entry name" value="5'-nuclease"/>
    <property type="match status" value="1"/>
</dbReference>
<comment type="function">
    <text evidence="17">5'-&gt;3' double-stranded DNA exonuclease which may also possess a cryptic 3'-&gt;5' double-stranded DNA exonuclease activity. Functions in DNA mismatch repair.</text>
</comment>
<dbReference type="InterPro" id="IPR006084">
    <property type="entry name" value="XPG/Rad2"/>
</dbReference>
<dbReference type="Gene3D" id="1.10.150.20">
    <property type="entry name" value="5' to 3' exonuclease, C-terminal subdomain"/>
    <property type="match status" value="1"/>
</dbReference>
<dbReference type="Proteomes" id="UP001177670">
    <property type="component" value="Unassembled WGS sequence"/>
</dbReference>
<dbReference type="GO" id="GO:0006310">
    <property type="term" value="P:DNA recombination"/>
    <property type="evidence" value="ECO:0007669"/>
    <property type="project" value="TreeGrafter"/>
</dbReference>
<dbReference type="PANTHER" id="PTHR11081:SF8">
    <property type="entry name" value="EXONUCLEASE 1"/>
    <property type="match status" value="1"/>
</dbReference>
<evidence type="ECO:0000256" key="6">
    <source>
        <dbReference type="ARBA" id="ARBA00022723"/>
    </source>
</evidence>
<proteinExistence type="inferred from homology"/>
<evidence type="ECO:0000256" key="4">
    <source>
        <dbReference type="ARBA" id="ARBA00022553"/>
    </source>
</evidence>
<keyword evidence="7" id="KW-0255">Endonuclease</keyword>
<dbReference type="InterPro" id="IPR019974">
    <property type="entry name" value="XPG_CS"/>
</dbReference>
<organism evidence="21 22">
    <name type="scientific">Melipona bicolor</name>
    <dbReference type="NCBI Taxonomy" id="60889"/>
    <lineage>
        <taxon>Eukaryota</taxon>
        <taxon>Metazoa</taxon>
        <taxon>Ecdysozoa</taxon>
        <taxon>Arthropoda</taxon>
        <taxon>Hexapoda</taxon>
        <taxon>Insecta</taxon>
        <taxon>Pterygota</taxon>
        <taxon>Neoptera</taxon>
        <taxon>Endopterygota</taxon>
        <taxon>Hymenoptera</taxon>
        <taxon>Apocrita</taxon>
        <taxon>Aculeata</taxon>
        <taxon>Apoidea</taxon>
        <taxon>Anthophila</taxon>
        <taxon>Apidae</taxon>
        <taxon>Melipona</taxon>
    </lineage>
</organism>
<evidence type="ECO:0000256" key="2">
    <source>
        <dbReference type="ARBA" id="ARBA00010563"/>
    </source>
</evidence>
<dbReference type="FunFam" id="3.40.50.1010:FF:000002">
    <property type="entry name" value="Exonuclease 1, putative"/>
    <property type="match status" value="1"/>
</dbReference>
<comment type="similarity">
    <text evidence="2 17">Belongs to the XPG/RAD2 endonuclease family. EXO1 subfamily.</text>
</comment>
<keyword evidence="15 17" id="KW-0234">DNA repair</keyword>
<feature type="domain" description="XPG-I" evidence="19">
    <location>
        <begin position="138"/>
        <end position="211"/>
    </location>
</feature>
<accession>A0AA40GF06</accession>
<evidence type="ECO:0000259" key="20">
    <source>
        <dbReference type="SMART" id="SM00485"/>
    </source>
</evidence>
<dbReference type="PROSITE" id="PS00841">
    <property type="entry name" value="XPG_1"/>
    <property type="match status" value="1"/>
</dbReference>
<dbReference type="SMART" id="SM00485">
    <property type="entry name" value="XPGN"/>
    <property type="match status" value="1"/>
</dbReference>
<dbReference type="EC" id="3.1.-.-" evidence="17"/>
<keyword evidence="9 17" id="KW-0228">DNA excision</keyword>
<sequence length="728" mass="83570">MGITGLLPFLEKASKRTNVSQFSSSTIAIDSYCWLHKGVFSCAEKLSMGQPTDAYVHYCMKFINMLLSHKIKPILVFDGRHLPAKAQTELKRRESRQINRRKGIELMRMGQHAEARNLLRRSIDVTHEMALELIKQCQKLNVDCIVAPYEADAQLAYLNISGIADVVITEDSDLTLFGCKKVLFKMDLNGNGLLVDQQQLHLAMGIPSEHFSMDDFLYMCILSGCDYLPSLPGIGLNKARKFIKINTDCDIHRALTRLGSYLNMKSLVVTKEYRDSFILAVITFKYQLIFCPLTRKQTRLNSPTSDITKEQLYYAGTEIDPDTALQLALGNCDPFTLKMLHNFDPDQIRNEINKCNTWAQKTEVSRHISIWSKEYKLMQNHLQRSPQKKNLMDWCTVNSEAVLQTNRLKKCIFMRQPDNSECEQLNQKEILDIYKSTNTMDVENNPDINNLTPSEDEVSPVLITRKNQFSKYSSTTKTSPSLLYTSKNRTKRRNIMHIRRTIIDEGTVTESKFFAKDISQRNNIPINDNKICSVMNSNEVLVGEKEIKTDKNNQTNNINLQHLMESNELEKDSCIDIDEEHNTLFILNECKNIETSNTFNCDSGKSHLDISMDENIKNSNTNELNNINTSLTSLEFNIDSNFLVQQGDINISNSRLWSDTKVLVQSSNRTKKNKNKNKNSRMSTNSKINMINSTRRSQQLYSVQRQQSLLSTYGFEKKKLQSVTQDNY</sequence>
<evidence type="ECO:0000256" key="8">
    <source>
        <dbReference type="ARBA" id="ARBA00022763"/>
    </source>
</evidence>
<dbReference type="SUPFAM" id="SSF88723">
    <property type="entry name" value="PIN domain-like"/>
    <property type="match status" value="1"/>
</dbReference>
<dbReference type="InterPro" id="IPR008918">
    <property type="entry name" value="HhH2"/>
</dbReference>
<keyword evidence="8 17" id="KW-0227">DNA damage</keyword>
<evidence type="ECO:0000256" key="17">
    <source>
        <dbReference type="RuleBase" id="RU910737"/>
    </source>
</evidence>
<keyword evidence="5 17" id="KW-0540">Nuclease</keyword>
<keyword evidence="14 17" id="KW-0238">DNA-binding</keyword>
<reference evidence="21" key="1">
    <citation type="submission" date="2021-10" db="EMBL/GenBank/DDBJ databases">
        <title>Melipona bicolor Genome sequencing and assembly.</title>
        <authorList>
            <person name="Araujo N.S."/>
            <person name="Arias M.C."/>
        </authorList>
    </citation>
    <scope>NUCLEOTIDE SEQUENCE</scope>
    <source>
        <strain evidence="21">USP_2M_L1-L4_2017</strain>
        <tissue evidence="21">Whole body</tissue>
    </source>
</reference>
<dbReference type="PRINTS" id="PR00853">
    <property type="entry name" value="XPGRADSUPER"/>
</dbReference>
<dbReference type="InterPro" id="IPR029060">
    <property type="entry name" value="PIN-like_dom_sf"/>
</dbReference>
<evidence type="ECO:0000256" key="1">
    <source>
        <dbReference type="ARBA" id="ARBA00004123"/>
    </source>
</evidence>
<comment type="subcellular location">
    <subcellularLocation>
        <location evidence="1 17">Nucleus</location>
    </subcellularLocation>
</comment>
<keyword evidence="12 17" id="KW-0460">Magnesium</keyword>
<keyword evidence="10 17" id="KW-0378">Hydrolase</keyword>
<feature type="domain" description="XPG N-terminal" evidence="20">
    <location>
        <begin position="1"/>
        <end position="99"/>
    </location>
</feature>
<keyword evidence="22" id="KW-1185">Reference proteome</keyword>
<dbReference type="InterPro" id="IPR037315">
    <property type="entry name" value="EXO1_H3TH"/>
</dbReference>
<keyword evidence="11 17" id="KW-0269">Exonuclease</keyword>
<dbReference type="InterPro" id="IPR036279">
    <property type="entry name" value="5-3_exonuclease_C_sf"/>
</dbReference>
<dbReference type="PROSITE" id="PS00842">
    <property type="entry name" value="XPG_2"/>
    <property type="match status" value="1"/>
</dbReference>
<name>A0AA40GF06_9HYME</name>
<evidence type="ECO:0000313" key="22">
    <source>
        <dbReference type="Proteomes" id="UP001177670"/>
    </source>
</evidence>
<evidence type="ECO:0000256" key="13">
    <source>
        <dbReference type="ARBA" id="ARBA00022881"/>
    </source>
</evidence>
<evidence type="ECO:0000256" key="18">
    <source>
        <dbReference type="SAM" id="MobiDB-lite"/>
    </source>
</evidence>
<evidence type="ECO:0000256" key="14">
    <source>
        <dbReference type="ARBA" id="ARBA00023125"/>
    </source>
</evidence>
<evidence type="ECO:0000256" key="10">
    <source>
        <dbReference type="ARBA" id="ARBA00022801"/>
    </source>
</evidence>
<dbReference type="SUPFAM" id="SSF47807">
    <property type="entry name" value="5' to 3' exonuclease, C-terminal subdomain"/>
    <property type="match status" value="1"/>
</dbReference>
<dbReference type="GO" id="GO:0017108">
    <property type="term" value="F:5'-flap endonuclease activity"/>
    <property type="evidence" value="ECO:0007669"/>
    <property type="project" value="TreeGrafter"/>
</dbReference>
<dbReference type="AlphaFoldDB" id="A0AA40GF06"/>
<keyword evidence="4" id="KW-0597">Phosphoprotein</keyword>
<evidence type="ECO:0000313" key="21">
    <source>
        <dbReference type="EMBL" id="KAK1136628.1"/>
    </source>
</evidence>
<dbReference type="SMART" id="SM00484">
    <property type="entry name" value="XPGI"/>
    <property type="match status" value="1"/>
</dbReference>
<evidence type="ECO:0000256" key="15">
    <source>
        <dbReference type="ARBA" id="ARBA00023204"/>
    </source>
</evidence>
<feature type="compositionally biased region" description="Basic residues" evidence="18">
    <location>
        <begin position="669"/>
        <end position="679"/>
    </location>
</feature>
<dbReference type="GO" id="GO:0046872">
    <property type="term" value="F:metal ion binding"/>
    <property type="evidence" value="ECO:0007669"/>
    <property type="project" value="UniProtKB-UniRule"/>
</dbReference>
<dbReference type="SMART" id="SM00279">
    <property type="entry name" value="HhH2"/>
    <property type="match status" value="1"/>
</dbReference>
<dbReference type="InterPro" id="IPR006086">
    <property type="entry name" value="XPG-I_dom"/>
</dbReference>
<evidence type="ECO:0000256" key="9">
    <source>
        <dbReference type="ARBA" id="ARBA00022769"/>
    </source>
</evidence>
<evidence type="ECO:0000256" key="7">
    <source>
        <dbReference type="ARBA" id="ARBA00022759"/>
    </source>
</evidence>
<evidence type="ECO:0000256" key="5">
    <source>
        <dbReference type="ARBA" id="ARBA00022722"/>
    </source>
</evidence>